<evidence type="ECO:0000313" key="1">
    <source>
        <dbReference type="EMBL" id="SNV18274.1"/>
    </source>
</evidence>
<keyword evidence="2" id="KW-1185">Reference proteome</keyword>
<accession>A0A239V9Z9</accession>
<dbReference type="KEGG" id="dco:SAMEA4475696_0410"/>
<proteinExistence type="predicted"/>
<name>A0A239V9Z9_9MICO</name>
<organism evidence="1 2">
    <name type="scientific">Dermatophilus congolensis</name>
    <dbReference type="NCBI Taxonomy" id="1863"/>
    <lineage>
        <taxon>Bacteria</taxon>
        <taxon>Bacillati</taxon>
        <taxon>Actinomycetota</taxon>
        <taxon>Actinomycetes</taxon>
        <taxon>Micrococcales</taxon>
        <taxon>Dermatophilaceae</taxon>
        <taxon>Dermatophilus</taxon>
    </lineage>
</organism>
<dbReference type="EMBL" id="LT906453">
    <property type="protein sequence ID" value="SNV18274.1"/>
    <property type="molecule type" value="Genomic_DNA"/>
</dbReference>
<dbReference type="Proteomes" id="UP000242637">
    <property type="component" value="Chromosome 1"/>
</dbReference>
<evidence type="ECO:0000313" key="2">
    <source>
        <dbReference type="Proteomes" id="UP000242637"/>
    </source>
</evidence>
<sequence length="60" mass="6483">MCSLLCWDLIGVVAEGSVGQVPVGVVSWRVFDVYWGVTVGSVWLVFSQDGLLAGCYSSRK</sequence>
<gene>
    <name evidence="1" type="ORF">SAMEA4475696_00410</name>
</gene>
<dbReference type="AlphaFoldDB" id="A0A239V9Z9"/>
<protein>
    <submittedName>
        <fullName evidence="1">Uncharacterized protein</fullName>
    </submittedName>
</protein>
<reference evidence="1 2" key="1">
    <citation type="submission" date="2017-06" db="EMBL/GenBank/DDBJ databases">
        <authorList>
            <consortium name="Pathogen Informatics"/>
        </authorList>
    </citation>
    <scope>NUCLEOTIDE SEQUENCE [LARGE SCALE GENOMIC DNA]</scope>
    <source>
        <strain evidence="1 2">NCTC13039</strain>
    </source>
</reference>